<comment type="catalytic activity">
    <reaction evidence="7">
        <text>3-phosphoshikimate + phosphoenolpyruvate = 5-O-(1-carboxyvinyl)-3-phosphoshikimate + phosphate</text>
        <dbReference type="Rhea" id="RHEA:21256"/>
        <dbReference type="ChEBI" id="CHEBI:43474"/>
        <dbReference type="ChEBI" id="CHEBI:57701"/>
        <dbReference type="ChEBI" id="CHEBI:58702"/>
        <dbReference type="ChEBI" id="CHEBI:145989"/>
        <dbReference type="EC" id="2.5.1.19"/>
    </reaction>
    <physiologicalReaction direction="left-to-right" evidence="7">
        <dbReference type="Rhea" id="RHEA:21257"/>
    </physiologicalReaction>
</comment>
<name>I7K799_9CLOT</name>
<feature type="binding site" evidence="8">
    <location>
        <position position="341"/>
    </location>
    <ligand>
        <name>3-phosphoshikimate</name>
        <dbReference type="ChEBI" id="CHEBI:145989"/>
    </ligand>
</feature>
<dbReference type="PIRSF" id="PIRSF000505">
    <property type="entry name" value="EPSPS"/>
    <property type="match status" value="1"/>
</dbReference>
<dbReference type="Pfam" id="PF00275">
    <property type="entry name" value="EPSP_synthase"/>
    <property type="match status" value="1"/>
</dbReference>
<evidence type="ECO:0000313" key="11">
    <source>
        <dbReference type="Proteomes" id="UP000007652"/>
    </source>
</evidence>
<dbReference type="GO" id="GO:0009073">
    <property type="term" value="P:aromatic amino acid family biosynthetic process"/>
    <property type="evidence" value="ECO:0007669"/>
    <property type="project" value="UniProtKB-KW"/>
</dbReference>
<feature type="binding site" evidence="8">
    <location>
        <position position="314"/>
    </location>
    <ligand>
        <name>3-phosphoshikimate</name>
        <dbReference type="ChEBI" id="CHEBI:145989"/>
    </ligand>
</feature>
<evidence type="ECO:0000256" key="4">
    <source>
        <dbReference type="ARBA" id="ARBA00022605"/>
    </source>
</evidence>
<feature type="active site" description="Proton acceptor" evidence="8">
    <location>
        <position position="314"/>
    </location>
</feature>
<reference evidence="10 11" key="1">
    <citation type="journal article" date="2011" name="J. Bacteriol.">
        <title>Draft genome sequence of Caloramator australicus strain RC3T, a thermoanaerobe from the Great Artesian Basin of Australia.</title>
        <authorList>
            <person name="Ogg C.D."/>
            <person name="Patel B.K.C."/>
        </authorList>
    </citation>
    <scope>NUCLEOTIDE SEQUENCE [LARGE SCALE GENOMIC DNA]</scope>
    <source>
        <strain evidence="10 11">RC3</strain>
    </source>
</reference>
<sequence length="433" mass="48301">MNFITSKCNNLKGRVRLKGDKSISHRAALILPLCHGDAVVKNFLFAEDTINSLNAMRMLGADIKIVNDEVHFKARGLQSLKPPVKSIYLGNSGTSIRLISGILSSIDGYFAVYGDESLCRRPMKRIIDPLNIMGADIKSILNNDRAPLLIKGGKLKGIEYSLEVPSAQVKSAIILAGLNADRETKIKEKVRSRDHTERMLKYLGADLEIKKDEIRLKGGQQLQARDLFVPSDFSSAAFIIAAAALTENSEVTIEDVLLNPTRTGFLEAFKNMGGQFEILNLREVNNELVGSIKVYRSKLKGITIEGEIIPRLIDEIPLISILAAFAEGETIIKDAQELKYKESNRIESIAYNLKEMGIEYEIRDDGLKILGNTYILKDSYNFYSFKDHRIAMAFSLVGFVLDNVRVYDCDNVKTSFPDFVEVMEGINGKIKIV</sequence>
<evidence type="ECO:0000256" key="6">
    <source>
        <dbReference type="ARBA" id="ARBA00023141"/>
    </source>
</evidence>
<dbReference type="eggNOG" id="COG0128">
    <property type="taxonomic scope" value="Bacteria"/>
</dbReference>
<feature type="binding site" evidence="8">
    <location>
        <position position="166"/>
    </location>
    <ligand>
        <name>3-phosphoshikimate</name>
        <dbReference type="ChEBI" id="CHEBI:145989"/>
    </ligand>
</feature>
<feature type="binding site" evidence="8">
    <location>
        <position position="345"/>
    </location>
    <ligand>
        <name>phosphoenolpyruvate</name>
        <dbReference type="ChEBI" id="CHEBI:58702"/>
    </ligand>
</feature>
<dbReference type="InterPro" id="IPR001986">
    <property type="entry name" value="Enolpyruvate_Tfrase_dom"/>
</dbReference>
<dbReference type="PANTHER" id="PTHR21090:SF5">
    <property type="entry name" value="PENTAFUNCTIONAL AROM POLYPEPTIDE"/>
    <property type="match status" value="1"/>
</dbReference>
<keyword evidence="5 8" id="KW-0808">Transferase</keyword>
<dbReference type="PROSITE" id="PS00885">
    <property type="entry name" value="EPSP_SYNTHASE_2"/>
    <property type="match status" value="1"/>
</dbReference>
<organism evidence="10 11">
    <name type="scientific">Caloramator australicus RC3</name>
    <dbReference type="NCBI Taxonomy" id="857293"/>
    <lineage>
        <taxon>Bacteria</taxon>
        <taxon>Bacillati</taxon>
        <taxon>Bacillota</taxon>
        <taxon>Clostridia</taxon>
        <taxon>Eubacteriales</taxon>
        <taxon>Clostridiaceae</taxon>
        <taxon>Caloramator</taxon>
    </lineage>
</organism>
<gene>
    <name evidence="8" type="primary">aroA</name>
    <name evidence="10" type="ORF">CAAU_1310</name>
</gene>
<evidence type="ECO:0000256" key="7">
    <source>
        <dbReference type="ARBA" id="ARBA00044633"/>
    </source>
</evidence>
<feature type="binding site" evidence="8">
    <location>
        <position position="168"/>
    </location>
    <ligand>
        <name>phosphoenolpyruvate</name>
        <dbReference type="ChEBI" id="CHEBI:58702"/>
    </ligand>
</feature>
<dbReference type="GO" id="GO:0003866">
    <property type="term" value="F:3-phosphoshikimate 1-carboxyvinyltransferase activity"/>
    <property type="evidence" value="ECO:0007669"/>
    <property type="project" value="UniProtKB-UniRule"/>
</dbReference>
<comment type="similarity">
    <text evidence="2 8">Belongs to the EPSP synthase family.</text>
</comment>
<dbReference type="SUPFAM" id="SSF55205">
    <property type="entry name" value="EPT/RTPC-like"/>
    <property type="match status" value="1"/>
</dbReference>
<comment type="caution">
    <text evidence="10">The sequence shown here is derived from an EMBL/GenBank/DDBJ whole genome shotgun (WGS) entry which is preliminary data.</text>
</comment>
<dbReference type="Proteomes" id="UP000007652">
    <property type="component" value="Unassembled WGS sequence"/>
</dbReference>
<comment type="pathway">
    <text evidence="1 8">Metabolic intermediate biosynthesis; chorismate biosynthesis; chorismate from D-erythrose 4-phosphate and phosphoenolpyruvate: step 6/7.</text>
</comment>
<dbReference type="InterPro" id="IPR013792">
    <property type="entry name" value="RNA3'P_cycl/enolpyr_Trfase_a/b"/>
</dbReference>
<keyword evidence="4 8" id="KW-0028">Amino-acid biosynthesis</keyword>
<protein>
    <recommendedName>
        <fullName evidence="8">3-phosphoshikimate 1-carboxyvinyltransferase</fullName>
        <ecNumber evidence="8">2.5.1.19</ecNumber>
    </recommendedName>
    <alternativeName>
        <fullName evidence="8">5-enolpyruvylshikimate-3-phosphate synthase</fullName>
        <shortName evidence="8">EPSP synthase</shortName>
        <shortName evidence="8">EPSPS</shortName>
    </alternativeName>
</protein>
<dbReference type="FunFam" id="3.65.10.10:FF:000005">
    <property type="entry name" value="3-phosphoshikimate 1-carboxyvinyltransferase"/>
    <property type="match status" value="1"/>
</dbReference>
<proteinExistence type="inferred from homology"/>
<evidence type="ECO:0000259" key="9">
    <source>
        <dbReference type="Pfam" id="PF00275"/>
    </source>
</evidence>
<evidence type="ECO:0000256" key="5">
    <source>
        <dbReference type="ARBA" id="ARBA00022679"/>
    </source>
</evidence>
<dbReference type="PROSITE" id="PS00104">
    <property type="entry name" value="EPSP_SYNTHASE_1"/>
    <property type="match status" value="1"/>
</dbReference>
<comment type="subunit">
    <text evidence="8">Monomer.</text>
</comment>
<comment type="subcellular location">
    <subcellularLocation>
        <location evidence="8">Cytoplasm</location>
    </subcellularLocation>
</comment>
<feature type="binding site" evidence="8">
    <location>
        <position position="22"/>
    </location>
    <ligand>
        <name>3-phosphoshikimate</name>
        <dbReference type="ChEBI" id="CHEBI:145989"/>
    </ligand>
</feature>
<dbReference type="EC" id="2.5.1.19" evidence="8"/>
<dbReference type="InterPro" id="IPR006264">
    <property type="entry name" value="EPSP_synthase"/>
</dbReference>
<dbReference type="STRING" id="857293.CAAU_1310"/>
<dbReference type="InterPro" id="IPR023193">
    <property type="entry name" value="EPSP_synthase_CS"/>
</dbReference>
<dbReference type="GO" id="GO:0008652">
    <property type="term" value="P:amino acid biosynthetic process"/>
    <property type="evidence" value="ECO:0007669"/>
    <property type="project" value="UniProtKB-KW"/>
</dbReference>
<dbReference type="HAMAP" id="MF_00210">
    <property type="entry name" value="EPSP_synth"/>
    <property type="match status" value="1"/>
</dbReference>
<feature type="binding site" evidence="8">
    <location>
        <position position="389"/>
    </location>
    <ligand>
        <name>phosphoenolpyruvate</name>
        <dbReference type="ChEBI" id="CHEBI:58702"/>
    </ligand>
</feature>
<dbReference type="GO" id="GO:0005737">
    <property type="term" value="C:cytoplasm"/>
    <property type="evidence" value="ECO:0007669"/>
    <property type="project" value="UniProtKB-SubCell"/>
</dbReference>
<feature type="binding site" evidence="8">
    <location>
        <position position="26"/>
    </location>
    <ligand>
        <name>3-phosphoshikimate</name>
        <dbReference type="ChEBI" id="CHEBI:145989"/>
    </ligand>
</feature>
<dbReference type="UniPathway" id="UPA00053">
    <property type="reaction ID" value="UER00089"/>
</dbReference>
<keyword evidence="6 8" id="KW-0057">Aromatic amino acid biosynthesis</keyword>
<evidence type="ECO:0000256" key="8">
    <source>
        <dbReference type="HAMAP-Rule" id="MF_00210"/>
    </source>
</evidence>
<dbReference type="GO" id="GO:0009423">
    <property type="term" value="P:chorismate biosynthetic process"/>
    <property type="evidence" value="ECO:0007669"/>
    <property type="project" value="UniProtKB-UniRule"/>
</dbReference>
<dbReference type="OrthoDB" id="9809920at2"/>
<comment type="function">
    <text evidence="8">Catalyzes the transfer of the enolpyruvyl moiety of phosphoenolpyruvate (PEP) to the 5-hydroxyl of shikimate-3-phosphate (S3P) to produce enolpyruvyl shikimate-3-phosphate and inorganic phosphate.</text>
</comment>
<dbReference type="EMBL" id="CAKP01000067">
    <property type="protein sequence ID" value="CCJ33394.1"/>
    <property type="molecule type" value="Genomic_DNA"/>
</dbReference>
<accession>I7K799</accession>
<evidence type="ECO:0000256" key="2">
    <source>
        <dbReference type="ARBA" id="ARBA00009948"/>
    </source>
</evidence>
<evidence type="ECO:0000313" key="10">
    <source>
        <dbReference type="EMBL" id="CCJ33394.1"/>
    </source>
</evidence>
<feature type="binding site" evidence="8">
    <location>
        <position position="121"/>
    </location>
    <ligand>
        <name>phosphoenolpyruvate</name>
        <dbReference type="ChEBI" id="CHEBI:58702"/>
    </ligand>
</feature>
<feature type="binding site" evidence="8">
    <location>
        <position position="21"/>
    </location>
    <ligand>
        <name>phosphoenolpyruvate</name>
        <dbReference type="ChEBI" id="CHEBI:58702"/>
    </ligand>
</feature>
<keyword evidence="11" id="KW-1185">Reference proteome</keyword>
<keyword evidence="3 8" id="KW-0963">Cytoplasm</keyword>
<feature type="binding site" evidence="8">
    <location>
        <position position="21"/>
    </location>
    <ligand>
        <name>3-phosphoshikimate</name>
        <dbReference type="ChEBI" id="CHEBI:145989"/>
    </ligand>
</feature>
<dbReference type="CDD" id="cd01556">
    <property type="entry name" value="EPSP_synthase"/>
    <property type="match status" value="1"/>
</dbReference>
<feature type="binding site" evidence="8">
    <location>
        <position position="168"/>
    </location>
    <ligand>
        <name>3-phosphoshikimate</name>
        <dbReference type="ChEBI" id="CHEBI:145989"/>
    </ligand>
</feature>
<dbReference type="Gene3D" id="3.65.10.10">
    <property type="entry name" value="Enolpyruvate transferase domain"/>
    <property type="match status" value="2"/>
</dbReference>
<dbReference type="PANTHER" id="PTHR21090">
    <property type="entry name" value="AROM/DEHYDROQUINATE SYNTHASE"/>
    <property type="match status" value="1"/>
</dbReference>
<dbReference type="AlphaFoldDB" id="I7K799"/>
<dbReference type="RefSeq" id="WP_008908664.1">
    <property type="nucleotide sequence ID" value="NZ_CAKP01000067.1"/>
</dbReference>
<feature type="binding site" evidence="8">
    <location>
        <position position="93"/>
    </location>
    <ligand>
        <name>phosphoenolpyruvate</name>
        <dbReference type="ChEBI" id="CHEBI:58702"/>
    </ligand>
</feature>
<evidence type="ECO:0000256" key="1">
    <source>
        <dbReference type="ARBA" id="ARBA00004811"/>
    </source>
</evidence>
<comment type="caution">
    <text evidence="8">Lacks conserved residue(s) required for the propagation of feature annotation.</text>
</comment>
<evidence type="ECO:0000256" key="3">
    <source>
        <dbReference type="ARBA" id="ARBA00022490"/>
    </source>
</evidence>
<feature type="domain" description="Enolpyruvate transferase" evidence="9">
    <location>
        <begin position="8"/>
        <end position="423"/>
    </location>
</feature>
<dbReference type="InterPro" id="IPR036968">
    <property type="entry name" value="Enolpyruvate_Tfrase_sf"/>
</dbReference>
<dbReference type="NCBIfam" id="TIGR01356">
    <property type="entry name" value="aroA"/>
    <property type="match status" value="1"/>
</dbReference>